<dbReference type="Proteomes" id="UP000886998">
    <property type="component" value="Unassembled WGS sequence"/>
</dbReference>
<proteinExistence type="predicted"/>
<comment type="caution">
    <text evidence="1">The sequence shown here is derived from an EMBL/GenBank/DDBJ whole genome shotgun (WGS) entry which is preliminary data.</text>
</comment>
<accession>A0A8X6IPJ1</accession>
<reference evidence="1" key="1">
    <citation type="submission" date="2020-08" db="EMBL/GenBank/DDBJ databases">
        <title>Multicomponent nature underlies the extraordinary mechanical properties of spider dragline silk.</title>
        <authorList>
            <person name="Kono N."/>
            <person name="Nakamura H."/>
            <person name="Mori M."/>
            <person name="Yoshida Y."/>
            <person name="Ohtoshi R."/>
            <person name="Malay A.D."/>
            <person name="Moran D.A.P."/>
            <person name="Tomita M."/>
            <person name="Numata K."/>
            <person name="Arakawa K."/>
        </authorList>
    </citation>
    <scope>NUCLEOTIDE SEQUENCE</scope>
</reference>
<evidence type="ECO:0000313" key="2">
    <source>
        <dbReference type="Proteomes" id="UP000886998"/>
    </source>
</evidence>
<protein>
    <submittedName>
        <fullName evidence="1">Uncharacterized protein</fullName>
    </submittedName>
</protein>
<name>A0A8X6IPJ1_9ARAC</name>
<keyword evidence="2" id="KW-1185">Reference proteome</keyword>
<sequence>MSINNKEQINKNHAGLYKHDKDHIENFAKFRHIYEGGRETCKKKASFWSEICHVRIELRTHLAEMLCHENSHSSFQTVRINKDWHDLNGSARFPSSLFA</sequence>
<evidence type="ECO:0000313" key="1">
    <source>
        <dbReference type="EMBL" id="GFS54001.1"/>
    </source>
</evidence>
<dbReference type="AlphaFoldDB" id="A0A8X6IPJ1"/>
<gene>
    <name evidence="1" type="ORF">TNIN_109141</name>
</gene>
<dbReference type="EMBL" id="BMAV01026850">
    <property type="protein sequence ID" value="GFS54001.1"/>
    <property type="molecule type" value="Genomic_DNA"/>
</dbReference>
<organism evidence="1 2">
    <name type="scientific">Trichonephila inaurata madagascariensis</name>
    <dbReference type="NCBI Taxonomy" id="2747483"/>
    <lineage>
        <taxon>Eukaryota</taxon>
        <taxon>Metazoa</taxon>
        <taxon>Ecdysozoa</taxon>
        <taxon>Arthropoda</taxon>
        <taxon>Chelicerata</taxon>
        <taxon>Arachnida</taxon>
        <taxon>Araneae</taxon>
        <taxon>Araneomorphae</taxon>
        <taxon>Entelegynae</taxon>
        <taxon>Araneoidea</taxon>
        <taxon>Nephilidae</taxon>
        <taxon>Trichonephila</taxon>
        <taxon>Trichonephila inaurata</taxon>
    </lineage>
</organism>